<dbReference type="SUPFAM" id="SSF51445">
    <property type="entry name" value="(Trans)glycosidases"/>
    <property type="match status" value="2"/>
</dbReference>
<dbReference type="SUPFAM" id="SSF48208">
    <property type="entry name" value="Six-hairpin glycosidases"/>
    <property type="match status" value="1"/>
</dbReference>
<feature type="domain" description="DUF4982" evidence="7">
    <location>
        <begin position="1920"/>
        <end position="1976"/>
    </location>
</feature>
<dbReference type="EMBL" id="QREV01000013">
    <property type="protein sequence ID" value="RDU49723.1"/>
    <property type="molecule type" value="Genomic_DNA"/>
</dbReference>
<comment type="caution">
    <text evidence="10">The sequence shown here is derived from an EMBL/GenBank/DDBJ whole genome shotgun (WGS) entry which is preliminary data.</text>
</comment>
<accession>A0A3D8HFH5</accession>
<dbReference type="Pfam" id="PF00703">
    <property type="entry name" value="Glyco_hydro_2"/>
    <property type="match status" value="1"/>
</dbReference>
<dbReference type="RefSeq" id="WP_115499066.1">
    <property type="nucleotide sequence ID" value="NZ_JACRTI010000013.1"/>
</dbReference>
<dbReference type="Gene3D" id="2.60.40.10">
    <property type="entry name" value="Immunoglobulins"/>
    <property type="match status" value="3"/>
</dbReference>
<dbReference type="Proteomes" id="UP000256321">
    <property type="component" value="Unassembled WGS sequence"/>
</dbReference>
<dbReference type="InterPro" id="IPR023232">
    <property type="entry name" value="Glyco_hydro_2_AS"/>
</dbReference>
<dbReference type="Proteomes" id="UP000629596">
    <property type="component" value="Unassembled WGS sequence"/>
</dbReference>
<dbReference type="InterPro" id="IPR008928">
    <property type="entry name" value="6-hairpin_glycosidase_sf"/>
</dbReference>
<proteinExistence type="inferred from homology"/>
<dbReference type="Pfam" id="PF18565">
    <property type="entry name" value="Glyco_hydro2_C5"/>
    <property type="match status" value="1"/>
</dbReference>
<evidence type="ECO:0000259" key="8">
    <source>
        <dbReference type="Pfam" id="PF18565"/>
    </source>
</evidence>
<gene>
    <name evidence="10" type="ORF">DWU89_07695</name>
    <name evidence="9" type="ORF">H8784_07525</name>
</gene>
<dbReference type="Gene3D" id="3.20.20.80">
    <property type="entry name" value="Glycosidases"/>
    <property type="match status" value="2"/>
</dbReference>
<dbReference type="InterPro" id="IPR008964">
    <property type="entry name" value="Invasin/intimin_cell_adhesion"/>
</dbReference>
<evidence type="ECO:0000313" key="9">
    <source>
        <dbReference type="EMBL" id="MBC8601572.1"/>
    </source>
</evidence>
<dbReference type="InterPro" id="IPR036156">
    <property type="entry name" value="Beta-gal/glucu_dom_sf"/>
</dbReference>
<feature type="domain" description="Glycosyl hydrolases family 2 sugar binding" evidence="6">
    <location>
        <begin position="1380"/>
        <end position="1472"/>
    </location>
</feature>
<dbReference type="PANTHER" id="PTHR42732:SF1">
    <property type="entry name" value="BETA-MANNOSIDASE"/>
    <property type="match status" value="1"/>
</dbReference>
<dbReference type="Pfam" id="PF02836">
    <property type="entry name" value="Glyco_hydro_2_C"/>
    <property type="match status" value="1"/>
</dbReference>
<dbReference type="Pfam" id="PF16355">
    <property type="entry name" value="DUF4982"/>
    <property type="match status" value="1"/>
</dbReference>
<evidence type="ECO:0000259" key="5">
    <source>
        <dbReference type="Pfam" id="PF02836"/>
    </source>
</evidence>
<feature type="domain" description="Glycoside hydrolase family 2" evidence="8">
    <location>
        <begin position="1990"/>
        <end position="2090"/>
    </location>
</feature>
<dbReference type="InterPro" id="IPR012341">
    <property type="entry name" value="6hp_glycosidase-like_sf"/>
</dbReference>
<reference evidence="10 11" key="1">
    <citation type="submission" date="2018-07" db="EMBL/GenBank/DDBJ databases">
        <title>Parabacteroides acidifaciens nov. sp., isolated from human feces.</title>
        <authorList>
            <person name="Wang Y.J."/>
        </authorList>
    </citation>
    <scope>NUCLEOTIDE SEQUENCE [LARGE SCALE GENOMIC DNA]</scope>
    <source>
        <strain evidence="10 11">426-9</strain>
    </source>
</reference>
<dbReference type="Pfam" id="PF02837">
    <property type="entry name" value="Glyco_hydro_2_N"/>
    <property type="match status" value="1"/>
</dbReference>
<evidence type="ECO:0000256" key="2">
    <source>
        <dbReference type="ARBA" id="ARBA00022801"/>
    </source>
</evidence>
<dbReference type="GO" id="GO:0005975">
    <property type="term" value="P:carbohydrate metabolic process"/>
    <property type="evidence" value="ECO:0007669"/>
    <property type="project" value="InterPro"/>
</dbReference>
<evidence type="ECO:0000313" key="10">
    <source>
        <dbReference type="EMBL" id="RDU49723.1"/>
    </source>
</evidence>
<protein>
    <submittedName>
        <fullName evidence="10">DUF4982 domain-containing protein</fullName>
    </submittedName>
</protein>
<dbReference type="InterPro" id="IPR032311">
    <property type="entry name" value="DUF4982"/>
</dbReference>
<dbReference type="Gene3D" id="1.50.10.10">
    <property type="match status" value="1"/>
</dbReference>
<keyword evidence="12" id="KW-1185">Reference proteome</keyword>
<dbReference type="PRINTS" id="PR00132">
    <property type="entry name" value="GLHYDRLASE2"/>
</dbReference>
<dbReference type="SUPFAM" id="SSF49373">
    <property type="entry name" value="Invasin/intimin cell-adhesion fragments"/>
    <property type="match status" value="1"/>
</dbReference>
<evidence type="ECO:0000313" key="11">
    <source>
        <dbReference type="Proteomes" id="UP000256321"/>
    </source>
</evidence>
<dbReference type="PANTHER" id="PTHR42732">
    <property type="entry name" value="BETA-GALACTOSIDASE"/>
    <property type="match status" value="1"/>
</dbReference>
<evidence type="ECO:0000259" key="6">
    <source>
        <dbReference type="Pfam" id="PF02837"/>
    </source>
</evidence>
<sequence>MYIRIFLIIVTLLFPAVRSGLRAQASIIKITDDMVTDESGSGDYMSWFDEQDMSKRPVTRWITSGNVNCWPAGLVIDLKRMYRIDAVYVFDAPKSYRVEGGYLKVSGGRPFEWCDSVRQPLRNGGKWVKIACPMQTRYIRLQKNATVMCNLDGQYPENCDLAINEILIEGEPLGDLEPVAKPAGKRPEPCPMDLFIGMNSYINTPDKAHEAVGCVREYRPWGWNGVTDLQTPISWATLRDGNSDDYYRKLKEMGVDCIPCIHRHVDAKNQAERIPDFGGDPAKPETYRVMADYSFQYVARYGSRKIPDRLLRTTEAAPKKSGLGLIRYFENWNEGNREWGDPGEHFNPYVFSAFCSASYDGHLGTMGEGFGVKQADPDMKYVFGGLVGLSLSYIQAMKLWSDYYRNGSFPADVINVHHYCNTRGKQHPKETAYGISPEEDGLKEKLEKLVKWRNANLPDKEIWLTEFGWDTDPNTYQSAAKGHKLYPDGITMNEIQGQWLVRAYLAGSAAGLDRMMMFLANDIKGYTLGVYGSCGFFTVDGEYKPSWYYVKTMKTALSGMVFDAECASGNKDICVYRYKDRNTGKLAYALWCPTSDGTRKDRYQLRLDYPSAKEAVQVSLEDKKDFGEKRTLSVKAGKVEVDVSERPVFILVDRPEEDASHVKVDTSGDFITYVSPYYALSWAKDFPMMSYFNVESGGRNRRYQDKSLLRPGKGGCLIGEDESSFGKQAPAVCDGWKTVYEDVPLGRKNRLDCVVEPSGDRRFSLSVRSVSDAIEGEFFRVHTAPDISPVSVWAEKTTREPSSQYDTPVSIYTPKIIKASFRLPVVLHFPDCGLVKVEADDPDIYLQEHFVPDYDNTGLNLGPFNRGGHAWRKSVHTGSVILSFHSEKPLKEAGLTFTVLEENYPQLPGCDFSDARFDGLKRCWQNTFTVNPIHQSMGDNILLEGVGHLALAFKADMIPFTPALSGTYSVCDALRTSIEVALRERIGENNRLGGGYGWESTEVTLISLYDYLLATNDWAFIRRYQDEISRLVRGVLATDTDGDGIFESPFHGNYMTPNRESLNWWDDFAFGHKDAYVNLHAYRALTGMQKVLNLLGLPDEAKAVGTQLDKFRSAFDSTFYNPETGMYAGWISRDGRVHDYQFTFISSMAINEGLVPEKRARQILQKMLKKLKEEGYDYVYGIPGPLVPVAKEDLGTWEEMTRWGRYENGGLCGQAAYHFIQALYNVGMRRDADEILFTMMATYEREYTHSGVFTGYLQSVDWRTKGGAPTGYNYLADNYYFLLAAVTGYYGVKYPELQAPSTDPAYAATLYGDRLFDEDWKFCEDSVVDASGISFDDSSWRTLTLPHDFSIERRYPKDDRHVGPFVKGIKDSVSTGNIPGGTGWYRKRFILDEWTSRQQVGIRFDGVMERSDVWINGHHLGFHPNGYMPFGYDLTPFLNPAGKENLIVVRAFNPGDNSRWYPGSGIYRHVRLAVSGKLFIPDDEVQVQTPEITPAQAKVDITLPVRNLTDAEADVVVQLTLVQPDGTAVETKEYPGKISANGSETFRLTAEVERPELWSVDSPALYEARIRILSSDETTDFYRTAFGIRSLDFSVDKGLLLNGIPVKLKGACLHHDNGLLGAAAYDGAEMRKVRLLKENGFNAIRTSHNPPSEQFLDACDRLGMLVIDEAFDMWEHPKRDLDYHLFFREHAARDLASFVKRDRNHPSVIIWSIGNEIYERADSSGLRIAAELVSVVKSLDTTRPVTQAICAFWEQKGRVWEESAPAYALLDLGGYNYEKGRYLSDNRAHPFRIMVGTESFPIETLENWQAANLYPFVLGDFVWTGMDYIGEVGIGNFSYTRDDRPYSTPTRSWPWYLSNCGDLDINGDKKPQSFFRDVVWGRSDLELLVHAPVPAGEREVISKWGWPDEQPHWNWRGHEGETLNVRAYSRCDSVRLYLNGKLLETKAVTGKLVAAFDVPFSAGELLAVGIKEGREVVRKSLQTTGRPHHIVLVPEKTTVAADPNDLAFVQVRVVDEEGRVVPDCPVRLRFSVEGEGTLLASGNAAPDDMESFRNPACTTYQGKCQVILQPGTKSGTMQLKVSAERMPAVEMEINVASVRYEPMLVR</sequence>
<dbReference type="InterPro" id="IPR017853">
    <property type="entry name" value="GH"/>
</dbReference>
<dbReference type="SUPFAM" id="SSF49303">
    <property type="entry name" value="beta-Galactosidase/glucuronidase domain"/>
    <property type="match status" value="1"/>
</dbReference>
<dbReference type="SUPFAM" id="SSF49785">
    <property type="entry name" value="Galactose-binding domain-like"/>
    <property type="match status" value="1"/>
</dbReference>
<feature type="domain" description="Glycoside hydrolase family 2 immunoglobulin-like beta-sandwich" evidence="4">
    <location>
        <begin position="1489"/>
        <end position="1589"/>
    </location>
</feature>
<evidence type="ECO:0000313" key="12">
    <source>
        <dbReference type="Proteomes" id="UP000629596"/>
    </source>
</evidence>
<dbReference type="EMBL" id="JACRTI010000013">
    <property type="protein sequence ID" value="MBC8601572.1"/>
    <property type="molecule type" value="Genomic_DNA"/>
</dbReference>
<evidence type="ECO:0000259" key="7">
    <source>
        <dbReference type="Pfam" id="PF16355"/>
    </source>
</evidence>
<keyword evidence="3" id="KW-0326">Glycosidase</keyword>
<evidence type="ECO:0000256" key="1">
    <source>
        <dbReference type="ARBA" id="ARBA00007401"/>
    </source>
</evidence>
<dbReference type="InterPro" id="IPR006102">
    <property type="entry name" value="Ig-like_GH2"/>
</dbReference>
<dbReference type="GO" id="GO:0004553">
    <property type="term" value="F:hydrolase activity, hydrolyzing O-glycosyl compounds"/>
    <property type="evidence" value="ECO:0007669"/>
    <property type="project" value="InterPro"/>
</dbReference>
<dbReference type="InterPro" id="IPR006103">
    <property type="entry name" value="Glyco_hydro_2_cat"/>
</dbReference>
<dbReference type="InterPro" id="IPR013783">
    <property type="entry name" value="Ig-like_fold"/>
</dbReference>
<dbReference type="InterPro" id="IPR051913">
    <property type="entry name" value="GH2_Domain-Containing"/>
</dbReference>
<dbReference type="InterPro" id="IPR040605">
    <property type="entry name" value="Glyco_hydro2_dom5"/>
</dbReference>
<name>A0A3D8HFH5_9BACT</name>
<dbReference type="InterPro" id="IPR008979">
    <property type="entry name" value="Galactose-bd-like_sf"/>
</dbReference>
<organism evidence="10 11">
    <name type="scientific">Parabacteroides acidifaciens</name>
    <dbReference type="NCBI Taxonomy" id="2290935"/>
    <lineage>
        <taxon>Bacteria</taxon>
        <taxon>Pseudomonadati</taxon>
        <taxon>Bacteroidota</taxon>
        <taxon>Bacteroidia</taxon>
        <taxon>Bacteroidales</taxon>
        <taxon>Tannerellaceae</taxon>
        <taxon>Parabacteroides</taxon>
    </lineage>
</organism>
<dbReference type="InterPro" id="IPR006104">
    <property type="entry name" value="Glyco_hydro_2_N"/>
</dbReference>
<reference evidence="9 12" key="2">
    <citation type="submission" date="2020-08" db="EMBL/GenBank/DDBJ databases">
        <title>Genome public.</title>
        <authorList>
            <person name="Liu C."/>
            <person name="Sun Q."/>
        </authorList>
    </citation>
    <scope>NUCLEOTIDE SEQUENCE [LARGE SCALE GENOMIC DNA]</scope>
    <source>
        <strain evidence="9 12">426_9</strain>
    </source>
</reference>
<feature type="domain" description="Glycoside hydrolase family 2 catalytic" evidence="5">
    <location>
        <begin position="1596"/>
        <end position="1746"/>
    </location>
</feature>
<dbReference type="Gene3D" id="2.60.120.260">
    <property type="entry name" value="Galactose-binding domain-like"/>
    <property type="match status" value="1"/>
</dbReference>
<dbReference type="InterPro" id="IPR006101">
    <property type="entry name" value="Glyco_hydro_2"/>
</dbReference>
<evidence type="ECO:0000259" key="4">
    <source>
        <dbReference type="Pfam" id="PF00703"/>
    </source>
</evidence>
<evidence type="ECO:0000256" key="3">
    <source>
        <dbReference type="ARBA" id="ARBA00023295"/>
    </source>
</evidence>
<dbReference type="PROSITE" id="PS00608">
    <property type="entry name" value="GLYCOSYL_HYDROL_F2_2"/>
    <property type="match status" value="1"/>
</dbReference>
<comment type="similarity">
    <text evidence="1">Belongs to the glycosyl hydrolase 2 family.</text>
</comment>
<keyword evidence="2" id="KW-0378">Hydrolase</keyword>